<dbReference type="EnsemblFungi" id="PTTG_06520-t43_1">
    <property type="protein sequence ID" value="PTTG_06520-t43_1-p1"/>
    <property type="gene ID" value="PTTG_06520"/>
</dbReference>
<dbReference type="PROSITE" id="PS51767">
    <property type="entry name" value="PEPTIDASE_A1"/>
    <property type="match status" value="1"/>
</dbReference>
<name>A0A180G2S7_PUCT1</name>
<dbReference type="GO" id="GO:0006508">
    <property type="term" value="P:proteolysis"/>
    <property type="evidence" value="ECO:0007669"/>
    <property type="project" value="InterPro"/>
</dbReference>
<protein>
    <submittedName>
        <fullName evidence="4">Peptidase A1 domain-containing protein</fullName>
    </submittedName>
</protein>
<reference evidence="3" key="2">
    <citation type="submission" date="2016-05" db="EMBL/GenBank/DDBJ databases">
        <title>Comparative analysis highlights variable genome content of wheat rusts and divergence of the mating loci.</title>
        <authorList>
            <person name="Cuomo C.A."/>
            <person name="Bakkeren G."/>
            <person name="Szabo L."/>
            <person name="Khalil H."/>
            <person name="Joly D."/>
            <person name="Goldberg J."/>
            <person name="Young S."/>
            <person name="Zeng Q."/>
            <person name="Fellers J."/>
        </authorList>
    </citation>
    <scope>NUCLEOTIDE SEQUENCE [LARGE SCALE GENOMIC DNA]</scope>
    <source>
        <strain evidence="3">1-1 BBBD Race 1</strain>
    </source>
</reference>
<dbReference type="InterPro" id="IPR021109">
    <property type="entry name" value="Peptidase_aspartic_dom_sf"/>
</dbReference>
<dbReference type="InterPro" id="IPR001461">
    <property type="entry name" value="Aspartic_peptidase_A1"/>
</dbReference>
<dbReference type="Proteomes" id="UP000005240">
    <property type="component" value="Unassembled WGS sequence"/>
</dbReference>
<evidence type="ECO:0000259" key="2">
    <source>
        <dbReference type="PROSITE" id="PS51767"/>
    </source>
</evidence>
<proteinExistence type="inferred from homology"/>
<keyword evidence="5" id="KW-1185">Reference proteome</keyword>
<dbReference type="AlphaFoldDB" id="A0A180G2S7"/>
<gene>
    <name evidence="3" type="ORF">PTTG_06520</name>
</gene>
<evidence type="ECO:0000313" key="4">
    <source>
        <dbReference type="EnsemblFungi" id="PTTG_06520-t43_1-p1"/>
    </source>
</evidence>
<dbReference type="SUPFAM" id="SSF50630">
    <property type="entry name" value="Acid proteases"/>
    <property type="match status" value="1"/>
</dbReference>
<organism evidence="3">
    <name type="scientific">Puccinia triticina (isolate 1-1 / race 1 (BBBD))</name>
    <name type="common">Brown leaf rust fungus</name>
    <dbReference type="NCBI Taxonomy" id="630390"/>
    <lineage>
        <taxon>Eukaryota</taxon>
        <taxon>Fungi</taxon>
        <taxon>Dikarya</taxon>
        <taxon>Basidiomycota</taxon>
        <taxon>Pucciniomycotina</taxon>
        <taxon>Pucciniomycetes</taxon>
        <taxon>Pucciniales</taxon>
        <taxon>Pucciniaceae</taxon>
        <taxon>Puccinia</taxon>
    </lineage>
</organism>
<feature type="non-terminal residue" evidence="3">
    <location>
        <position position="1"/>
    </location>
</feature>
<reference evidence="3" key="1">
    <citation type="submission" date="2009-11" db="EMBL/GenBank/DDBJ databases">
        <authorList>
            <consortium name="The Broad Institute Genome Sequencing Platform"/>
            <person name="Ward D."/>
            <person name="Feldgarden M."/>
            <person name="Earl A."/>
            <person name="Young S.K."/>
            <person name="Zeng Q."/>
            <person name="Koehrsen M."/>
            <person name="Alvarado L."/>
            <person name="Berlin A."/>
            <person name="Bochicchio J."/>
            <person name="Borenstein D."/>
            <person name="Chapman S.B."/>
            <person name="Chen Z."/>
            <person name="Engels R."/>
            <person name="Freedman E."/>
            <person name="Gellesch M."/>
            <person name="Goldberg J."/>
            <person name="Griggs A."/>
            <person name="Gujja S."/>
            <person name="Heilman E."/>
            <person name="Heiman D."/>
            <person name="Hepburn T."/>
            <person name="Howarth C."/>
            <person name="Jen D."/>
            <person name="Larson L."/>
            <person name="Lewis B."/>
            <person name="Mehta T."/>
            <person name="Park D."/>
            <person name="Pearson M."/>
            <person name="Roberts A."/>
            <person name="Saif S."/>
            <person name="Shea T."/>
            <person name="Shenoy N."/>
            <person name="Sisk P."/>
            <person name="Stolte C."/>
            <person name="Sykes S."/>
            <person name="Thomson T."/>
            <person name="Walk T."/>
            <person name="White J."/>
            <person name="Yandava C."/>
            <person name="Izard J."/>
            <person name="Baranova O.V."/>
            <person name="Blanton J.M."/>
            <person name="Tanner A.C."/>
            <person name="Dewhirst F.E."/>
            <person name="Haas B."/>
            <person name="Nusbaum C."/>
            <person name="Birren B."/>
        </authorList>
    </citation>
    <scope>NUCLEOTIDE SEQUENCE [LARGE SCALE GENOMIC DNA]</scope>
    <source>
        <strain evidence="3">1-1 BBBD Race 1</strain>
    </source>
</reference>
<sequence length="253" mass="28540">TSSLATADLHVPRNLSHANAHHDLQHTLLPPALTPSRKHHPEYNSPKNLEDLLKTLDRLDWKCIPPSDPSPLLNFLSATPQPGDFCRYCPVQPPVPLISLHTRCLEPHIILPFWTRTRLSFIKTDQQDQSLIQYELGRLEGVISNYFMNVRPDVDLAESTKELEIAFAFDNFDGNLGIGYNTISVLHLPPPFYKMMEKNLLEEPLFAFHLGSAEGSKADPKGGEVVFGGVDEAHYKGEIFYAPVRRRGYCKSN</sequence>
<feature type="domain" description="Peptidase A1" evidence="2">
    <location>
        <begin position="1"/>
        <end position="253"/>
    </location>
</feature>
<reference evidence="4 5" key="3">
    <citation type="journal article" date="2017" name="G3 (Bethesda)">
        <title>Comparative analysis highlights variable genome content of wheat rusts and divergence of the mating loci.</title>
        <authorList>
            <person name="Cuomo C.A."/>
            <person name="Bakkeren G."/>
            <person name="Khalil H.B."/>
            <person name="Panwar V."/>
            <person name="Joly D."/>
            <person name="Linning R."/>
            <person name="Sakthikumar S."/>
            <person name="Song X."/>
            <person name="Adiconis X."/>
            <person name="Fan L."/>
            <person name="Goldberg J.M."/>
            <person name="Levin J.Z."/>
            <person name="Young S."/>
            <person name="Zeng Q."/>
            <person name="Anikster Y."/>
            <person name="Bruce M."/>
            <person name="Wang M."/>
            <person name="Yin C."/>
            <person name="McCallum B."/>
            <person name="Szabo L.J."/>
            <person name="Hulbert S."/>
            <person name="Chen X."/>
            <person name="Fellers J.P."/>
        </authorList>
    </citation>
    <scope>NUCLEOTIDE SEQUENCE</scope>
    <source>
        <strain evidence="5">Isolate 1-1 / race 1 (BBBD)</strain>
        <strain evidence="4">isolate 1-1 / race 1 (BBBD)</strain>
    </source>
</reference>
<dbReference type="Gene3D" id="2.40.70.10">
    <property type="entry name" value="Acid Proteases"/>
    <property type="match status" value="2"/>
</dbReference>
<dbReference type="EMBL" id="ADAS02000720">
    <property type="protein sequence ID" value="OAV86910.1"/>
    <property type="molecule type" value="Genomic_DNA"/>
</dbReference>
<evidence type="ECO:0000256" key="1">
    <source>
        <dbReference type="ARBA" id="ARBA00007447"/>
    </source>
</evidence>
<dbReference type="OrthoDB" id="771136at2759"/>
<dbReference type="VEuPathDB" id="FungiDB:PTTG_06520"/>
<evidence type="ECO:0000313" key="3">
    <source>
        <dbReference type="EMBL" id="OAV86910.1"/>
    </source>
</evidence>
<evidence type="ECO:0000313" key="5">
    <source>
        <dbReference type="Proteomes" id="UP000005240"/>
    </source>
</evidence>
<dbReference type="GO" id="GO:0004190">
    <property type="term" value="F:aspartic-type endopeptidase activity"/>
    <property type="evidence" value="ECO:0007669"/>
    <property type="project" value="InterPro"/>
</dbReference>
<dbReference type="PANTHER" id="PTHR47966:SF51">
    <property type="entry name" value="BETA-SITE APP-CLEAVING ENZYME, ISOFORM A-RELATED"/>
    <property type="match status" value="1"/>
</dbReference>
<dbReference type="PANTHER" id="PTHR47966">
    <property type="entry name" value="BETA-SITE APP-CLEAVING ENZYME, ISOFORM A-RELATED"/>
    <property type="match status" value="1"/>
</dbReference>
<dbReference type="Pfam" id="PF00026">
    <property type="entry name" value="Asp"/>
    <property type="match status" value="1"/>
</dbReference>
<accession>A0A180G2S7</accession>
<comment type="similarity">
    <text evidence="1">Belongs to the peptidase A1 family.</text>
</comment>
<reference evidence="4" key="4">
    <citation type="submission" date="2025-05" db="UniProtKB">
        <authorList>
            <consortium name="EnsemblFungi"/>
        </authorList>
    </citation>
    <scope>IDENTIFICATION</scope>
    <source>
        <strain evidence="4">isolate 1-1 / race 1 (BBBD)</strain>
    </source>
</reference>
<dbReference type="InterPro" id="IPR033121">
    <property type="entry name" value="PEPTIDASE_A1"/>
</dbReference>